<dbReference type="EMBL" id="NBSK02000009">
    <property type="protein sequence ID" value="KAJ0184900.1"/>
    <property type="molecule type" value="Genomic_DNA"/>
</dbReference>
<accession>A0A9R1WLS2</accession>
<dbReference type="AlphaFoldDB" id="A0A9R1WLS2"/>
<organism evidence="1 2">
    <name type="scientific">Lactuca sativa</name>
    <name type="common">Garden lettuce</name>
    <dbReference type="NCBI Taxonomy" id="4236"/>
    <lineage>
        <taxon>Eukaryota</taxon>
        <taxon>Viridiplantae</taxon>
        <taxon>Streptophyta</taxon>
        <taxon>Embryophyta</taxon>
        <taxon>Tracheophyta</taxon>
        <taxon>Spermatophyta</taxon>
        <taxon>Magnoliopsida</taxon>
        <taxon>eudicotyledons</taxon>
        <taxon>Gunneridae</taxon>
        <taxon>Pentapetalae</taxon>
        <taxon>asterids</taxon>
        <taxon>campanulids</taxon>
        <taxon>Asterales</taxon>
        <taxon>Asteraceae</taxon>
        <taxon>Cichorioideae</taxon>
        <taxon>Cichorieae</taxon>
        <taxon>Lactucinae</taxon>
        <taxon>Lactuca</taxon>
    </lineage>
</organism>
<sequence>MEPTKGGSPSSSFTYTPSIEFKHATVKGEPPISGSSRHFQDCLFEETFTSDHLPRLKEPYETVFSPPILKETRLTKWKKDHIAEKIIVARIEAIRIFLTIDAHKNFKVYQMDVRCAFLNGEFDRDVYV</sequence>
<gene>
    <name evidence="1" type="ORF">LSAT_V11C900481330</name>
</gene>
<keyword evidence="2" id="KW-1185">Reference proteome</keyword>
<evidence type="ECO:0000313" key="2">
    <source>
        <dbReference type="Proteomes" id="UP000235145"/>
    </source>
</evidence>
<comment type="caution">
    <text evidence="1">The sequence shown here is derived from an EMBL/GenBank/DDBJ whole genome shotgun (WGS) entry which is preliminary data.</text>
</comment>
<evidence type="ECO:0008006" key="3">
    <source>
        <dbReference type="Google" id="ProtNLM"/>
    </source>
</evidence>
<reference evidence="1 2" key="1">
    <citation type="journal article" date="2017" name="Nat. Commun.">
        <title>Genome assembly with in vitro proximity ligation data and whole-genome triplication in lettuce.</title>
        <authorList>
            <person name="Reyes-Chin-Wo S."/>
            <person name="Wang Z."/>
            <person name="Yang X."/>
            <person name="Kozik A."/>
            <person name="Arikit S."/>
            <person name="Song C."/>
            <person name="Xia L."/>
            <person name="Froenicke L."/>
            <person name="Lavelle D.O."/>
            <person name="Truco M.J."/>
            <person name="Xia R."/>
            <person name="Zhu S."/>
            <person name="Xu C."/>
            <person name="Xu H."/>
            <person name="Xu X."/>
            <person name="Cox K."/>
            <person name="Korf I."/>
            <person name="Meyers B.C."/>
            <person name="Michelmore R.W."/>
        </authorList>
    </citation>
    <scope>NUCLEOTIDE SEQUENCE [LARGE SCALE GENOMIC DNA]</scope>
    <source>
        <strain evidence="2">cv. Salinas</strain>
        <tissue evidence="1">Seedlings</tissue>
    </source>
</reference>
<proteinExistence type="predicted"/>
<name>A0A9R1WLS2_LACSA</name>
<dbReference type="Proteomes" id="UP000235145">
    <property type="component" value="Unassembled WGS sequence"/>
</dbReference>
<protein>
    <recommendedName>
        <fullName evidence="3">Reverse transcriptase Ty1/copia-type domain-containing protein</fullName>
    </recommendedName>
</protein>
<evidence type="ECO:0000313" key="1">
    <source>
        <dbReference type="EMBL" id="KAJ0184900.1"/>
    </source>
</evidence>